<evidence type="ECO:0000313" key="3">
    <source>
        <dbReference type="EMBL" id="CAF3990132.1"/>
    </source>
</evidence>
<protein>
    <submittedName>
        <fullName evidence="2">Uncharacterized protein</fullName>
    </submittedName>
</protein>
<evidence type="ECO:0000313" key="2">
    <source>
        <dbReference type="EMBL" id="CAF1227280.1"/>
    </source>
</evidence>
<dbReference type="EMBL" id="CAJNOQ010009525">
    <property type="protein sequence ID" value="CAF1227280.1"/>
    <property type="molecule type" value="Genomic_DNA"/>
</dbReference>
<dbReference type="AlphaFoldDB" id="A0A814YBL5"/>
<dbReference type="EMBL" id="CAJOBC010009528">
    <property type="protein sequence ID" value="CAF3990132.1"/>
    <property type="molecule type" value="Genomic_DNA"/>
</dbReference>
<feature type="compositionally biased region" description="Pro residues" evidence="1">
    <location>
        <begin position="244"/>
        <end position="258"/>
    </location>
</feature>
<evidence type="ECO:0000256" key="1">
    <source>
        <dbReference type="SAM" id="MobiDB-lite"/>
    </source>
</evidence>
<feature type="region of interest" description="Disordered" evidence="1">
    <location>
        <begin position="172"/>
        <end position="194"/>
    </location>
</feature>
<sequence length="305" mass="34260">HRLGFEDQQNYNYWKSLLETKLNSIVTSNTPLDTSDGSKTAVSFSTNVRDEVTKRVLKLSEECVLSVDSDKVVIEQNNDKQWTFKMSHIKSCDVNENELILEISQEAYVHGKLKFLFSSNLDARAIYLIFQVNIENAANRKRFQQTTLTSEEAVSTIKHTNTTNQLTSINRTATSMKESSKLTRKESSSIKHATQSKPIIYPRANGIQAGPLPQSPREKAPVIDQKIKNINRELESCILRQTRKPPPPIPPSTPPPPVSIKTGSSYYNAPDSLPNMSDHYNTDSSGVYGGHYAAVKKSRIQHTHT</sequence>
<keyword evidence="4" id="KW-1185">Reference proteome</keyword>
<proteinExistence type="predicted"/>
<accession>A0A814YBL5</accession>
<comment type="caution">
    <text evidence="2">The sequence shown here is derived from an EMBL/GenBank/DDBJ whole genome shotgun (WGS) entry which is preliminary data.</text>
</comment>
<feature type="non-terminal residue" evidence="2">
    <location>
        <position position="305"/>
    </location>
</feature>
<gene>
    <name evidence="2" type="ORF">GPM918_LOCUS24993</name>
    <name evidence="3" type="ORF">SRO942_LOCUS24996</name>
</gene>
<dbReference type="Proteomes" id="UP000681722">
    <property type="component" value="Unassembled WGS sequence"/>
</dbReference>
<dbReference type="Proteomes" id="UP000663829">
    <property type="component" value="Unassembled WGS sequence"/>
</dbReference>
<organism evidence="2 4">
    <name type="scientific">Didymodactylos carnosus</name>
    <dbReference type="NCBI Taxonomy" id="1234261"/>
    <lineage>
        <taxon>Eukaryota</taxon>
        <taxon>Metazoa</taxon>
        <taxon>Spiralia</taxon>
        <taxon>Gnathifera</taxon>
        <taxon>Rotifera</taxon>
        <taxon>Eurotatoria</taxon>
        <taxon>Bdelloidea</taxon>
        <taxon>Philodinida</taxon>
        <taxon>Philodinidae</taxon>
        <taxon>Didymodactylos</taxon>
    </lineage>
</organism>
<name>A0A814YBL5_9BILA</name>
<feature type="compositionally biased region" description="Basic and acidic residues" evidence="1">
    <location>
        <begin position="178"/>
        <end position="189"/>
    </location>
</feature>
<reference evidence="2" key="1">
    <citation type="submission" date="2021-02" db="EMBL/GenBank/DDBJ databases">
        <authorList>
            <person name="Nowell W R."/>
        </authorList>
    </citation>
    <scope>NUCLEOTIDE SEQUENCE</scope>
</reference>
<feature type="region of interest" description="Disordered" evidence="1">
    <location>
        <begin position="241"/>
        <end position="281"/>
    </location>
</feature>
<evidence type="ECO:0000313" key="4">
    <source>
        <dbReference type="Proteomes" id="UP000663829"/>
    </source>
</evidence>
<dbReference type="OrthoDB" id="9978852at2759"/>